<gene>
    <name evidence="6" type="ORF">HHL28_09780</name>
</gene>
<comment type="similarity">
    <text evidence="1 5">Belongs to the 5-formyltetrahydrofolate cyclo-ligase family.</text>
</comment>
<feature type="binding site" evidence="4">
    <location>
        <begin position="145"/>
        <end position="153"/>
    </location>
    <ligand>
        <name>ATP</name>
        <dbReference type="ChEBI" id="CHEBI:30616"/>
    </ligand>
</feature>
<evidence type="ECO:0000313" key="7">
    <source>
        <dbReference type="Proteomes" id="UP000501891"/>
    </source>
</evidence>
<dbReference type="PIRSF" id="PIRSF006806">
    <property type="entry name" value="FTHF_cligase"/>
    <property type="match status" value="1"/>
</dbReference>
<dbReference type="NCBIfam" id="TIGR02727">
    <property type="entry name" value="MTHFS_bact"/>
    <property type="match status" value="1"/>
</dbReference>
<comment type="catalytic activity">
    <reaction evidence="5">
        <text>(6S)-5-formyl-5,6,7,8-tetrahydrofolate + ATP = (6R)-5,10-methenyltetrahydrofolate + ADP + phosphate</text>
        <dbReference type="Rhea" id="RHEA:10488"/>
        <dbReference type="ChEBI" id="CHEBI:30616"/>
        <dbReference type="ChEBI" id="CHEBI:43474"/>
        <dbReference type="ChEBI" id="CHEBI:57455"/>
        <dbReference type="ChEBI" id="CHEBI:57457"/>
        <dbReference type="ChEBI" id="CHEBI:456216"/>
        <dbReference type="EC" id="6.3.3.2"/>
    </reaction>
</comment>
<dbReference type="Proteomes" id="UP000501891">
    <property type="component" value="Chromosome"/>
</dbReference>
<keyword evidence="5" id="KW-0460">Magnesium</keyword>
<dbReference type="EMBL" id="CP051775">
    <property type="protein sequence ID" value="QJE73346.1"/>
    <property type="molecule type" value="Genomic_DNA"/>
</dbReference>
<dbReference type="GO" id="GO:0030272">
    <property type="term" value="F:5-formyltetrahydrofolate cyclo-ligase activity"/>
    <property type="evidence" value="ECO:0007669"/>
    <property type="project" value="UniProtKB-EC"/>
</dbReference>
<dbReference type="Pfam" id="PF01812">
    <property type="entry name" value="5-FTHF_cyc-lig"/>
    <property type="match status" value="1"/>
</dbReference>
<dbReference type="GO" id="GO:0009396">
    <property type="term" value="P:folic acid-containing compound biosynthetic process"/>
    <property type="evidence" value="ECO:0007669"/>
    <property type="project" value="TreeGrafter"/>
</dbReference>
<keyword evidence="7" id="KW-1185">Reference proteome</keyword>
<dbReference type="EC" id="6.3.3.2" evidence="5"/>
<dbReference type="GO" id="GO:0005524">
    <property type="term" value="F:ATP binding"/>
    <property type="evidence" value="ECO:0007669"/>
    <property type="project" value="UniProtKB-KW"/>
</dbReference>
<accession>A0A858R8K4</accession>
<evidence type="ECO:0000256" key="5">
    <source>
        <dbReference type="RuleBase" id="RU361279"/>
    </source>
</evidence>
<reference evidence="6" key="1">
    <citation type="submission" date="2020-04" db="EMBL/GenBank/DDBJ databases">
        <title>A desert anoxygenic phototrophic bacterium fixes CO2 using RubisCO under aerobic conditions.</title>
        <authorList>
            <person name="Tang K."/>
        </authorList>
    </citation>
    <scope>NUCLEOTIDE SEQUENCE [LARGE SCALE GENOMIC DNA]</scope>
    <source>
        <strain evidence="6">MIMtkB3</strain>
    </source>
</reference>
<dbReference type="GO" id="GO:0046872">
    <property type="term" value="F:metal ion binding"/>
    <property type="evidence" value="ECO:0007669"/>
    <property type="project" value="UniProtKB-KW"/>
</dbReference>
<proteinExistence type="inferred from homology"/>
<keyword evidence="2 4" id="KW-0547">Nucleotide-binding</keyword>
<name>A0A858R8K4_9PROT</name>
<keyword evidence="6" id="KW-0436">Ligase</keyword>
<keyword evidence="5" id="KW-0479">Metal-binding</keyword>
<dbReference type="AlphaFoldDB" id="A0A858R8K4"/>
<dbReference type="KEGG" id="acru:HHL28_09780"/>
<evidence type="ECO:0000256" key="4">
    <source>
        <dbReference type="PIRSR" id="PIRSR006806-1"/>
    </source>
</evidence>
<keyword evidence="3 4" id="KW-0067">ATP-binding</keyword>
<dbReference type="GO" id="GO:0035999">
    <property type="term" value="P:tetrahydrofolate interconversion"/>
    <property type="evidence" value="ECO:0007669"/>
    <property type="project" value="TreeGrafter"/>
</dbReference>
<evidence type="ECO:0000256" key="1">
    <source>
        <dbReference type="ARBA" id="ARBA00010638"/>
    </source>
</evidence>
<evidence type="ECO:0000256" key="2">
    <source>
        <dbReference type="ARBA" id="ARBA00022741"/>
    </source>
</evidence>
<feature type="binding site" evidence="4">
    <location>
        <position position="70"/>
    </location>
    <ligand>
        <name>substrate</name>
    </ligand>
</feature>
<evidence type="ECO:0000313" key="6">
    <source>
        <dbReference type="EMBL" id="QJE73346.1"/>
    </source>
</evidence>
<evidence type="ECO:0000256" key="3">
    <source>
        <dbReference type="ARBA" id="ARBA00022840"/>
    </source>
</evidence>
<comment type="cofactor">
    <cofactor evidence="5">
        <name>Mg(2+)</name>
        <dbReference type="ChEBI" id="CHEBI:18420"/>
    </cofactor>
</comment>
<dbReference type="SUPFAM" id="SSF100950">
    <property type="entry name" value="NagB/RpiA/CoA transferase-like"/>
    <property type="match status" value="1"/>
</dbReference>
<dbReference type="InterPro" id="IPR024185">
    <property type="entry name" value="FTHF_cligase-like_sf"/>
</dbReference>
<dbReference type="InterPro" id="IPR002698">
    <property type="entry name" value="FTHF_cligase"/>
</dbReference>
<dbReference type="Gene3D" id="3.40.50.10420">
    <property type="entry name" value="NagB/RpiA/CoA transferase-like"/>
    <property type="match status" value="1"/>
</dbReference>
<dbReference type="PANTHER" id="PTHR23407:SF1">
    <property type="entry name" value="5-FORMYLTETRAHYDROFOLATE CYCLO-LIGASE"/>
    <property type="match status" value="1"/>
</dbReference>
<organism evidence="6 7">
    <name type="scientific">Aerophototrophica crusticola</name>
    <dbReference type="NCBI Taxonomy" id="1709002"/>
    <lineage>
        <taxon>Bacteria</taxon>
        <taxon>Pseudomonadati</taxon>
        <taxon>Pseudomonadota</taxon>
        <taxon>Alphaproteobacteria</taxon>
        <taxon>Rhodospirillales</taxon>
        <taxon>Rhodospirillaceae</taxon>
        <taxon>Aerophototrophica</taxon>
    </lineage>
</organism>
<sequence>MASSQTLSPQSDADAVAEAKRAARAAARAVRSGIDPNGAGEAVAKLVLESFADRLAPELIVSAYWPRGDELDTRPILRALAARGIRTCLPVVAGRGWPLLFKLWRDGHPLVPGGFGVMEPMAEAPVVRPDLLLVPLLAWDRQGYRLGYGAGYYDRTLEALRLEGPPVVAAGIGYAAQELPAVPRDGYDQRLDWIVTEQAAVRISKD</sequence>
<dbReference type="InterPro" id="IPR037171">
    <property type="entry name" value="NagB/RpiA_transferase-like"/>
</dbReference>
<protein>
    <recommendedName>
        <fullName evidence="5">5-formyltetrahydrofolate cyclo-ligase</fullName>
        <ecNumber evidence="5">6.3.3.2</ecNumber>
    </recommendedName>
</protein>
<dbReference type="PANTHER" id="PTHR23407">
    <property type="entry name" value="ATPASE INHIBITOR/5-FORMYLTETRAHYDROFOLATE CYCLO-LIGASE"/>
    <property type="match status" value="1"/>
</dbReference>